<dbReference type="PANTHER" id="PTHR43731:SF14">
    <property type="entry name" value="PRESENILIN-ASSOCIATED RHOMBOID-LIKE PROTEIN, MITOCHONDRIAL"/>
    <property type="match status" value="1"/>
</dbReference>
<evidence type="ECO:0000313" key="14">
    <source>
        <dbReference type="EMBL" id="CAB4865992.1"/>
    </source>
</evidence>
<evidence type="ECO:0000256" key="4">
    <source>
        <dbReference type="ARBA" id="ARBA00022801"/>
    </source>
</evidence>
<protein>
    <submittedName>
        <fullName evidence="15">Unannotated protein</fullName>
    </submittedName>
</protein>
<evidence type="ECO:0000313" key="10">
    <source>
        <dbReference type="EMBL" id="CAB4691141.1"/>
    </source>
</evidence>
<reference evidence="15" key="1">
    <citation type="submission" date="2020-05" db="EMBL/GenBank/DDBJ databases">
        <authorList>
            <person name="Chiriac C."/>
            <person name="Salcher M."/>
            <person name="Ghai R."/>
            <person name="Kavagutti S V."/>
        </authorList>
    </citation>
    <scope>NUCLEOTIDE SEQUENCE</scope>
</reference>
<dbReference type="EMBL" id="CAFBOC010000008">
    <property type="protein sequence ID" value="CAB4977550.1"/>
    <property type="molecule type" value="Genomic_DNA"/>
</dbReference>
<feature type="domain" description="Peptidase S54 rhomboid" evidence="8">
    <location>
        <begin position="49"/>
        <end position="181"/>
    </location>
</feature>
<evidence type="ECO:0000256" key="6">
    <source>
        <dbReference type="ARBA" id="ARBA00023136"/>
    </source>
</evidence>
<evidence type="ECO:0000313" key="13">
    <source>
        <dbReference type="EMBL" id="CAB4832365.1"/>
    </source>
</evidence>
<keyword evidence="3 7" id="KW-0812">Transmembrane</keyword>
<evidence type="ECO:0000313" key="11">
    <source>
        <dbReference type="EMBL" id="CAB4726211.1"/>
    </source>
</evidence>
<sequence length="184" mass="19717">MKRNATSALITVICGFYLLQLIFPSLQEHLFLINKAVFNDGTIHGVRAGEWYRIFTVALVHGGLMHLGFNMYALLVLGNPIENAFGKTRFLAIFLISLTTGSLASLYLNPSNQPSVGASGALFGLFGAMAVAGRRIGADVKSITVILGINFAMSFVLTGIDWHAHLGGLIGGALTALILLRTRI</sequence>
<dbReference type="EMBL" id="CAFBLD010000004">
    <property type="protein sequence ID" value="CAB4865992.1"/>
    <property type="molecule type" value="Genomic_DNA"/>
</dbReference>
<dbReference type="Pfam" id="PF01694">
    <property type="entry name" value="Rhomboid"/>
    <property type="match status" value="1"/>
</dbReference>
<keyword evidence="4" id="KW-0378">Hydrolase</keyword>
<dbReference type="InterPro" id="IPR022764">
    <property type="entry name" value="Peptidase_S54_rhomboid_dom"/>
</dbReference>
<evidence type="ECO:0000256" key="1">
    <source>
        <dbReference type="ARBA" id="ARBA00004141"/>
    </source>
</evidence>
<evidence type="ECO:0000256" key="2">
    <source>
        <dbReference type="ARBA" id="ARBA00009045"/>
    </source>
</evidence>
<comment type="similarity">
    <text evidence="2">Belongs to the peptidase S54 family.</text>
</comment>
<evidence type="ECO:0000313" key="16">
    <source>
        <dbReference type="EMBL" id="CAB4977550.1"/>
    </source>
</evidence>
<accession>A0A6J7KAT4</accession>
<dbReference type="EMBL" id="CAFBNH010000009">
    <property type="protein sequence ID" value="CAB4952906.1"/>
    <property type="molecule type" value="Genomic_DNA"/>
</dbReference>
<dbReference type="EMBL" id="CAEZXO010000003">
    <property type="protein sequence ID" value="CAB4691141.1"/>
    <property type="molecule type" value="Genomic_DNA"/>
</dbReference>
<keyword evidence="6 7" id="KW-0472">Membrane</keyword>
<dbReference type="SUPFAM" id="SSF144091">
    <property type="entry name" value="Rhomboid-like"/>
    <property type="match status" value="1"/>
</dbReference>
<feature type="transmembrane region" description="Helical" evidence="7">
    <location>
        <begin position="163"/>
        <end position="180"/>
    </location>
</feature>
<evidence type="ECO:0000256" key="5">
    <source>
        <dbReference type="ARBA" id="ARBA00022989"/>
    </source>
</evidence>
<dbReference type="InterPro" id="IPR035952">
    <property type="entry name" value="Rhomboid-like_sf"/>
</dbReference>
<evidence type="ECO:0000313" key="9">
    <source>
        <dbReference type="EMBL" id="CAB4331697.1"/>
    </source>
</evidence>
<dbReference type="PANTHER" id="PTHR43731">
    <property type="entry name" value="RHOMBOID PROTEASE"/>
    <property type="match status" value="1"/>
</dbReference>
<dbReference type="EMBL" id="CAESAE010000002">
    <property type="protein sequence ID" value="CAB4331697.1"/>
    <property type="molecule type" value="Genomic_DNA"/>
</dbReference>
<evidence type="ECO:0000313" key="17">
    <source>
        <dbReference type="EMBL" id="CAB5070650.1"/>
    </source>
</evidence>
<evidence type="ECO:0000256" key="7">
    <source>
        <dbReference type="SAM" id="Phobius"/>
    </source>
</evidence>
<dbReference type="EMBL" id="CAFBQX010000002">
    <property type="protein sequence ID" value="CAB5070650.1"/>
    <property type="molecule type" value="Genomic_DNA"/>
</dbReference>
<feature type="transmembrane region" description="Helical" evidence="7">
    <location>
        <begin position="114"/>
        <end position="133"/>
    </location>
</feature>
<feature type="transmembrane region" description="Helical" evidence="7">
    <location>
        <begin position="140"/>
        <end position="157"/>
    </location>
</feature>
<dbReference type="GO" id="GO:0016020">
    <property type="term" value="C:membrane"/>
    <property type="evidence" value="ECO:0007669"/>
    <property type="project" value="UniProtKB-SubCell"/>
</dbReference>
<name>A0A6J7KAT4_9ZZZZ</name>
<dbReference type="InterPro" id="IPR050925">
    <property type="entry name" value="Rhomboid_protease_S54"/>
</dbReference>
<comment type="subcellular location">
    <subcellularLocation>
        <location evidence="1">Membrane</location>
        <topology evidence="1">Multi-pass membrane protein</topology>
    </subcellularLocation>
</comment>
<dbReference type="AlphaFoldDB" id="A0A6J7KAT4"/>
<evidence type="ECO:0000313" key="12">
    <source>
        <dbReference type="EMBL" id="CAB4784953.1"/>
    </source>
</evidence>
<dbReference type="Gene3D" id="1.20.1540.10">
    <property type="entry name" value="Rhomboid-like"/>
    <property type="match status" value="1"/>
</dbReference>
<proteinExistence type="inferred from homology"/>
<feature type="transmembrane region" description="Helical" evidence="7">
    <location>
        <begin position="51"/>
        <end position="78"/>
    </location>
</feature>
<gene>
    <name evidence="10" type="ORF">UFOPK2510_00704</name>
    <name evidence="11" type="ORF">UFOPK2718_00915</name>
    <name evidence="12" type="ORF">UFOPK2936_01213</name>
    <name evidence="13" type="ORF">UFOPK3174_01321</name>
    <name evidence="14" type="ORF">UFOPK3328_00772</name>
    <name evidence="15" type="ORF">UFOPK3779_01337</name>
    <name evidence="16" type="ORF">UFOPK3913_00904</name>
    <name evidence="9" type="ORF">UFOPK4107_00242</name>
    <name evidence="17" type="ORF">UFOPK4403_00432</name>
</gene>
<dbReference type="EMBL" id="CAEZZW010000007">
    <property type="protein sequence ID" value="CAB4784953.1"/>
    <property type="molecule type" value="Genomic_DNA"/>
</dbReference>
<organism evidence="15">
    <name type="scientific">freshwater metagenome</name>
    <dbReference type="NCBI Taxonomy" id="449393"/>
    <lineage>
        <taxon>unclassified sequences</taxon>
        <taxon>metagenomes</taxon>
        <taxon>ecological metagenomes</taxon>
    </lineage>
</organism>
<keyword evidence="5 7" id="KW-1133">Transmembrane helix</keyword>
<dbReference type="EMBL" id="CAFABH010000028">
    <property type="protein sequence ID" value="CAB4832365.1"/>
    <property type="molecule type" value="Genomic_DNA"/>
</dbReference>
<evidence type="ECO:0000313" key="15">
    <source>
        <dbReference type="EMBL" id="CAB4952906.1"/>
    </source>
</evidence>
<dbReference type="GO" id="GO:0004252">
    <property type="term" value="F:serine-type endopeptidase activity"/>
    <property type="evidence" value="ECO:0007669"/>
    <property type="project" value="InterPro"/>
</dbReference>
<dbReference type="EMBL" id="CAEZYM010000007">
    <property type="protein sequence ID" value="CAB4726211.1"/>
    <property type="molecule type" value="Genomic_DNA"/>
</dbReference>
<feature type="transmembrane region" description="Helical" evidence="7">
    <location>
        <begin position="90"/>
        <end position="108"/>
    </location>
</feature>
<evidence type="ECO:0000259" key="8">
    <source>
        <dbReference type="Pfam" id="PF01694"/>
    </source>
</evidence>
<evidence type="ECO:0000256" key="3">
    <source>
        <dbReference type="ARBA" id="ARBA00022692"/>
    </source>
</evidence>